<dbReference type="GO" id="GO:0016020">
    <property type="term" value="C:membrane"/>
    <property type="evidence" value="ECO:0007669"/>
    <property type="project" value="InterPro"/>
</dbReference>
<comment type="catalytic activity">
    <reaction evidence="8">
        <text>13-octadecanoyloxy-octadecanoate + H2O = 13-hydroxy-octadecanoate + octadecanoate + H(+)</text>
        <dbReference type="Rhea" id="RHEA:52084"/>
        <dbReference type="ChEBI" id="CHEBI:15377"/>
        <dbReference type="ChEBI" id="CHEBI:15378"/>
        <dbReference type="ChEBI" id="CHEBI:25629"/>
        <dbReference type="ChEBI" id="CHEBI:136304"/>
        <dbReference type="ChEBI" id="CHEBI:136335"/>
    </reaction>
    <physiologicalReaction direction="left-to-right" evidence="8">
        <dbReference type="Rhea" id="RHEA:52085"/>
    </physiologicalReaction>
</comment>
<organism evidence="20">
    <name type="scientific">Diabrotica virgifera virgifera</name>
    <name type="common">western corn rootworm</name>
    <dbReference type="NCBI Taxonomy" id="50390"/>
    <lineage>
        <taxon>Eukaryota</taxon>
        <taxon>Metazoa</taxon>
        <taxon>Ecdysozoa</taxon>
        <taxon>Arthropoda</taxon>
        <taxon>Hexapoda</taxon>
        <taxon>Insecta</taxon>
        <taxon>Pterygota</taxon>
        <taxon>Neoptera</taxon>
        <taxon>Endopterygota</taxon>
        <taxon>Coleoptera</taxon>
        <taxon>Polyphaga</taxon>
        <taxon>Cucujiformia</taxon>
        <taxon>Chrysomeloidea</taxon>
        <taxon>Chrysomelidae</taxon>
        <taxon>Galerucinae</taxon>
        <taxon>Diabroticina</taxon>
        <taxon>Diabroticites</taxon>
        <taxon>Diabrotica</taxon>
    </lineage>
</organism>
<feature type="transmembrane region" description="Helical" evidence="17">
    <location>
        <begin position="7"/>
        <end position="26"/>
    </location>
</feature>
<evidence type="ECO:0000256" key="7">
    <source>
        <dbReference type="ARBA" id="ARBA00047368"/>
    </source>
</evidence>
<comment type="catalytic activity">
    <reaction evidence="11">
        <text>12-(9Z-octadecenoyloxy)-octadecanoate + H2O = 12-hydroxyoctadecanoate + (9Z)-octadecenoate + H(+)</text>
        <dbReference type="Rhea" id="RHEA:52060"/>
        <dbReference type="ChEBI" id="CHEBI:15377"/>
        <dbReference type="ChEBI" id="CHEBI:15378"/>
        <dbReference type="ChEBI" id="CHEBI:30823"/>
        <dbReference type="ChEBI" id="CHEBI:84201"/>
        <dbReference type="ChEBI" id="CHEBI:136302"/>
    </reaction>
    <physiologicalReaction direction="left-to-right" evidence="11">
        <dbReference type="Rhea" id="RHEA:52061"/>
    </physiologicalReaction>
</comment>
<evidence type="ECO:0000256" key="3">
    <source>
        <dbReference type="ARBA" id="ARBA00009300"/>
    </source>
</evidence>
<dbReference type="PANTHER" id="PTHR10989:SF16">
    <property type="entry name" value="AT02829P-RELATED"/>
    <property type="match status" value="1"/>
</dbReference>
<comment type="catalytic activity">
    <reaction evidence="1">
        <text>9-(9Z-hexadecenoyloxy)-octadecanoate + H2O = (9Z)-hexadecenoate + 9-hydroxy-octadecanoate + H(+)</text>
        <dbReference type="Rhea" id="RHEA:52068"/>
        <dbReference type="ChEBI" id="CHEBI:15377"/>
        <dbReference type="ChEBI" id="CHEBI:15378"/>
        <dbReference type="ChEBI" id="CHEBI:32372"/>
        <dbReference type="ChEBI" id="CHEBI:136286"/>
        <dbReference type="ChEBI" id="CHEBI:136309"/>
    </reaction>
    <physiologicalReaction direction="left-to-right" evidence="1">
        <dbReference type="Rhea" id="RHEA:52069"/>
    </physiologicalReaction>
</comment>
<feature type="transmembrane region" description="Helical" evidence="17">
    <location>
        <begin position="56"/>
        <end position="74"/>
    </location>
</feature>
<comment type="catalytic activity">
    <reaction evidence="9">
        <text>9-hexadecanoyloxy-octadecanoate + H2O = 9-hydroxy-octadecanoate + hexadecanoate + H(+)</text>
        <dbReference type="Rhea" id="RHEA:52052"/>
        <dbReference type="ChEBI" id="CHEBI:7896"/>
        <dbReference type="ChEBI" id="CHEBI:15377"/>
        <dbReference type="ChEBI" id="CHEBI:15378"/>
        <dbReference type="ChEBI" id="CHEBI:83670"/>
        <dbReference type="ChEBI" id="CHEBI:136286"/>
    </reaction>
    <physiologicalReaction direction="left-to-right" evidence="9">
        <dbReference type="Rhea" id="RHEA:52053"/>
    </physiologicalReaction>
</comment>
<evidence type="ECO:0000256" key="4">
    <source>
        <dbReference type="ARBA" id="ARBA00022692"/>
    </source>
</evidence>
<feature type="transmembrane region" description="Helical" evidence="17">
    <location>
        <begin position="137"/>
        <end position="156"/>
    </location>
</feature>
<keyword evidence="6 17" id="KW-0472">Membrane</keyword>
<evidence type="ECO:0000256" key="13">
    <source>
        <dbReference type="ARBA" id="ARBA00049221"/>
    </source>
</evidence>
<comment type="catalytic activity">
    <reaction evidence="13">
        <text>9-octadecanoyloxy-octadecanoate + H2O = 9-hydroxy-octadecanoate + octadecanoate + H(+)</text>
        <dbReference type="Rhea" id="RHEA:52096"/>
        <dbReference type="ChEBI" id="CHEBI:15377"/>
        <dbReference type="ChEBI" id="CHEBI:15378"/>
        <dbReference type="ChEBI" id="CHEBI:25629"/>
        <dbReference type="ChEBI" id="CHEBI:136286"/>
        <dbReference type="ChEBI" id="CHEBI:136373"/>
    </reaction>
    <physiologicalReaction direction="left-to-right" evidence="13">
        <dbReference type="Rhea" id="RHEA:52097"/>
    </physiologicalReaction>
</comment>
<dbReference type="OrthoDB" id="1898221at2759"/>
<feature type="transmembrane region" description="Helical" evidence="17">
    <location>
        <begin position="168"/>
        <end position="186"/>
    </location>
</feature>
<dbReference type="KEGG" id="dvv:126878435"/>
<comment type="catalytic activity">
    <reaction evidence="16">
        <text>12-(9Z-hexadecenoyloxy)-octadecanoate + H2O = 12-hydroxyoctadecanoate + (9Z)-hexadecenoate + H(+)</text>
        <dbReference type="Rhea" id="RHEA:52072"/>
        <dbReference type="ChEBI" id="CHEBI:15377"/>
        <dbReference type="ChEBI" id="CHEBI:15378"/>
        <dbReference type="ChEBI" id="CHEBI:32372"/>
        <dbReference type="ChEBI" id="CHEBI:84201"/>
        <dbReference type="ChEBI" id="CHEBI:136312"/>
    </reaction>
    <physiologicalReaction direction="left-to-right" evidence="16">
        <dbReference type="Rhea" id="RHEA:52073"/>
    </physiologicalReaction>
</comment>
<evidence type="ECO:0000256" key="16">
    <source>
        <dbReference type="ARBA" id="ARBA00049428"/>
    </source>
</evidence>
<dbReference type="PANTHER" id="PTHR10989">
    <property type="entry name" value="ANDROGEN-INDUCED PROTEIN 1-RELATED"/>
    <property type="match status" value="1"/>
</dbReference>
<evidence type="ECO:0000256" key="6">
    <source>
        <dbReference type="ARBA" id="ARBA00023136"/>
    </source>
</evidence>
<comment type="catalytic activity">
    <reaction evidence="10">
        <text>12-octadecanoyloxy-octadecanoate + H2O = 12-hydroxyoctadecanoate + octadecanoate + H(+)</text>
        <dbReference type="Rhea" id="RHEA:52080"/>
        <dbReference type="ChEBI" id="CHEBI:15377"/>
        <dbReference type="ChEBI" id="CHEBI:15378"/>
        <dbReference type="ChEBI" id="CHEBI:25629"/>
        <dbReference type="ChEBI" id="CHEBI:84201"/>
        <dbReference type="ChEBI" id="CHEBI:136330"/>
    </reaction>
    <physiologicalReaction direction="left-to-right" evidence="10">
        <dbReference type="Rhea" id="RHEA:52081"/>
    </physiologicalReaction>
</comment>
<reference evidence="20" key="1">
    <citation type="submission" date="2025-04" db="UniProtKB">
        <authorList>
            <consortium name="RefSeq"/>
        </authorList>
    </citation>
    <scope>IDENTIFICATION</scope>
    <source>
        <tissue evidence="20">Whole insect</tissue>
    </source>
</reference>
<comment type="subcellular location">
    <subcellularLocation>
        <location evidence="2">Endomembrane system</location>
        <topology evidence="2">Multi-pass membrane protein</topology>
    </subcellularLocation>
</comment>
<proteinExistence type="inferred from homology"/>
<dbReference type="RefSeq" id="XP_028131294.1">
    <property type="nucleotide sequence ID" value="XM_028275493.1"/>
</dbReference>
<dbReference type="InterPro" id="IPR006838">
    <property type="entry name" value="ADTRP_AIG1"/>
</dbReference>
<comment type="catalytic activity">
    <reaction evidence="12">
        <text>9-(9Z-octadecenoyloxy)-octadecanoate + H2O = 9-hydroxy-octadecanoate + (9Z)-octadecenoate + H(+)</text>
        <dbReference type="Rhea" id="RHEA:52048"/>
        <dbReference type="ChEBI" id="CHEBI:15377"/>
        <dbReference type="ChEBI" id="CHEBI:15378"/>
        <dbReference type="ChEBI" id="CHEBI:30823"/>
        <dbReference type="ChEBI" id="CHEBI:136282"/>
        <dbReference type="ChEBI" id="CHEBI:136286"/>
    </reaction>
    <physiologicalReaction direction="left-to-right" evidence="12">
        <dbReference type="Rhea" id="RHEA:52049"/>
    </physiologicalReaction>
</comment>
<evidence type="ECO:0000256" key="2">
    <source>
        <dbReference type="ARBA" id="ARBA00004127"/>
    </source>
</evidence>
<reference evidence="18" key="2">
    <citation type="submission" date="2025-05" db="UniProtKB">
        <authorList>
            <consortium name="EnsemblMetazoa"/>
        </authorList>
    </citation>
    <scope>IDENTIFICATION</scope>
</reference>
<accession>A0A6P7F6C4</accession>
<dbReference type="Proteomes" id="UP001652700">
    <property type="component" value="Unplaced"/>
</dbReference>
<evidence type="ECO:0000313" key="20">
    <source>
        <dbReference type="RefSeq" id="XP_028131294.1"/>
    </source>
</evidence>
<evidence type="ECO:0000313" key="18">
    <source>
        <dbReference type="EnsemblMetazoa" id="XP_028131294.1"/>
    </source>
</evidence>
<evidence type="ECO:0000256" key="10">
    <source>
        <dbReference type="ARBA" id="ARBA00048680"/>
    </source>
</evidence>
<evidence type="ECO:0000256" key="15">
    <source>
        <dbReference type="ARBA" id="ARBA00049322"/>
    </source>
</evidence>
<evidence type="ECO:0000256" key="9">
    <source>
        <dbReference type="ARBA" id="ARBA00047863"/>
    </source>
</evidence>
<comment type="catalytic activity">
    <reaction evidence="15">
        <text>13-(9Z-hexadecenoyloxy)-octadecanoate + H2O = 13-hydroxy-octadecanoate + (9Z)-hexadecenoate + H(+)</text>
        <dbReference type="Rhea" id="RHEA:52076"/>
        <dbReference type="ChEBI" id="CHEBI:15377"/>
        <dbReference type="ChEBI" id="CHEBI:15378"/>
        <dbReference type="ChEBI" id="CHEBI:32372"/>
        <dbReference type="ChEBI" id="CHEBI:136304"/>
        <dbReference type="ChEBI" id="CHEBI:136315"/>
    </reaction>
    <physiologicalReaction direction="left-to-right" evidence="15">
        <dbReference type="Rhea" id="RHEA:52077"/>
    </physiologicalReaction>
</comment>
<sequence length="243" mass="28135">MLDRSKSITAILVYLSVLVFYVFSLYCSDSVGKNIKSNKVKIPSQLRGVVEYGKCFFTLWNFMLQIFFISLAVLDELSKLLSLPSKVQNLLSKVRAYIFNSLVFPCSTLVVFTFWSIWAVDRELIFPKVMDTFFPSWLNHVLHTFIAIPLVIEILLPKKDNFVQFKNAAPILLFYAGLYQTLYFSIYLRDGVWLYPIYKVLSIPQMVLFNIVQMLLILGFQYVGISLQNSKMKKTEVGKKKVK</sequence>
<evidence type="ECO:0000313" key="19">
    <source>
        <dbReference type="Proteomes" id="UP001652700"/>
    </source>
</evidence>
<evidence type="ECO:0000256" key="17">
    <source>
        <dbReference type="SAM" id="Phobius"/>
    </source>
</evidence>
<dbReference type="EnsemblMetazoa" id="XM_028275493.2">
    <property type="protein sequence ID" value="XP_028131294.1"/>
    <property type="gene ID" value="LOC126878435"/>
</dbReference>
<keyword evidence="5 17" id="KW-1133">Transmembrane helix</keyword>
<gene>
    <name evidence="20" type="primary">LOC114326998</name>
</gene>
<protein>
    <submittedName>
        <fullName evidence="20">Androgen-dependent TFPI-regulating protein-like isoform X2</fullName>
    </submittedName>
</protein>
<feature type="transmembrane region" description="Helical" evidence="17">
    <location>
        <begin position="94"/>
        <end position="117"/>
    </location>
</feature>
<name>A0A6P7F6C4_DIAVI</name>
<evidence type="ECO:0000256" key="5">
    <source>
        <dbReference type="ARBA" id="ARBA00022989"/>
    </source>
</evidence>
<comment type="catalytic activity">
    <reaction evidence="7">
        <text>12-hexadecanoyloxy-octadecanoate + H2O = 12-hydroxyoctadecanoate + hexadecanoate + H(+)</text>
        <dbReference type="Rhea" id="RHEA:52056"/>
        <dbReference type="ChEBI" id="CHEBI:7896"/>
        <dbReference type="ChEBI" id="CHEBI:15377"/>
        <dbReference type="ChEBI" id="CHEBI:15378"/>
        <dbReference type="ChEBI" id="CHEBI:83677"/>
        <dbReference type="ChEBI" id="CHEBI:84201"/>
    </reaction>
    <physiologicalReaction direction="left-to-right" evidence="7">
        <dbReference type="Rhea" id="RHEA:52057"/>
    </physiologicalReaction>
</comment>
<dbReference type="AlphaFoldDB" id="A0A6P7F6C4"/>
<evidence type="ECO:0000256" key="14">
    <source>
        <dbReference type="ARBA" id="ARBA00049296"/>
    </source>
</evidence>
<evidence type="ECO:0000256" key="12">
    <source>
        <dbReference type="ARBA" id="ARBA00048800"/>
    </source>
</evidence>
<dbReference type="GO" id="GO:0012505">
    <property type="term" value="C:endomembrane system"/>
    <property type="evidence" value="ECO:0007669"/>
    <property type="project" value="UniProtKB-SubCell"/>
</dbReference>
<keyword evidence="19" id="KW-1185">Reference proteome</keyword>
<comment type="similarity">
    <text evidence="3">Belongs to the AIG1 family.</text>
</comment>
<evidence type="ECO:0000256" key="1">
    <source>
        <dbReference type="ARBA" id="ARBA00000923"/>
    </source>
</evidence>
<keyword evidence="4 17" id="KW-0812">Transmembrane</keyword>
<dbReference type="Pfam" id="PF04750">
    <property type="entry name" value="Far-17a_AIG1"/>
    <property type="match status" value="1"/>
</dbReference>
<evidence type="ECO:0000256" key="11">
    <source>
        <dbReference type="ARBA" id="ARBA00048701"/>
    </source>
</evidence>
<feature type="transmembrane region" description="Helical" evidence="17">
    <location>
        <begin position="206"/>
        <end position="225"/>
    </location>
</feature>
<comment type="catalytic activity">
    <reaction evidence="14">
        <text>13-(9Z-octadecenoyloxy)-octadecanoate + H2O = 13-hydroxy-octadecanoate + (9Z)-octadecenoate + H(+)</text>
        <dbReference type="Rhea" id="RHEA:52064"/>
        <dbReference type="ChEBI" id="CHEBI:15377"/>
        <dbReference type="ChEBI" id="CHEBI:15378"/>
        <dbReference type="ChEBI" id="CHEBI:30823"/>
        <dbReference type="ChEBI" id="CHEBI:136303"/>
        <dbReference type="ChEBI" id="CHEBI:136304"/>
    </reaction>
    <physiologicalReaction direction="left-to-right" evidence="14">
        <dbReference type="Rhea" id="RHEA:52065"/>
    </physiologicalReaction>
</comment>
<evidence type="ECO:0000256" key="8">
    <source>
        <dbReference type="ARBA" id="ARBA00047427"/>
    </source>
</evidence>